<evidence type="ECO:0000256" key="2">
    <source>
        <dbReference type="ARBA" id="ARBA00022741"/>
    </source>
</evidence>
<reference evidence="4" key="1">
    <citation type="submission" date="2018-11" db="EMBL/GenBank/DDBJ databases">
        <authorList>
            <person name="Alioto T."/>
            <person name="Alioto T."/>
        </authorList>
    </citation>
    <scope>NUCLEOTIDE SEQUENCE</scope>
</reference>
<evidence type="ECO:0000256" key="3">
    <source>
        <dbReference type="ARBA" id="ARBA00022840"/>
    </source>
</evidence>
<dbReference type="GO" id="GO:0140662">
    <property type="term" value="F:ATP-dependent protein folding chaperone"/>
    <property type="evidence" value="ECO:0007669"/>
    <property type="project" value="InterPro"/>
</dbReference>
<name>A0A8B6EP07_MYTGA</name>
<dbReference type="SUPFAM" id="SSF47986">
    <property type="entry name" value="DEATH domain"/>
    <property type="match status" value="3"/>
</dbReference>
<dbReference type="SUPFAM" id="SSF53067">
    <property type="entry name" value="Actin-like ATPase domain"/>
    <property type="match status" value="2"/>
</dbReference>
<dbReference type="GO" id="GO:0005524">
    <property type="term" value="F:ATP binding"/>
    <property type="evidence" value="ECO:0007669"/>
    <property type="project" value="UniProtKB-KW"/>
</dbReference>
<dbReference type="Gene3D" id="3.30.420.40">
    <property type="match status" value="1"/>
</dbReference>
<dbReference type="InterPro" id="IPR043129">
    <property type="entry name" value="ATPase_NBD"/>
</dbReference>
<keyword evidence="2" id="KW-0547">Nucleotide-binding</keyword>
<protein>
    <submittedName>
        <fullName evidence="4">Uncharacterized protein</fullName>
    </submittedName>
</protein>
<sequence length="1175" mass="135035">MNPDFIVREMQALKVDIISDNMLAELSDIQQRHKKADRLLKYILRKGESACKCYLECFQGASIQASFILENLRHFPEKSVPASPAYNIDLKDIHEHYEDIVSEIENTDIVDSLLEYYILTLDEHDKIIYTDKPNKERNSDLIHIFFDKRSDNWIPGFTLVLIDRKYSLLLSLIQHKGQRVPQVFPDKILYDTTYEMAIKVNGKNASAIELKLARNTEIDNLCQQFAKLSVSNIKQGSVLLLTHPISDNTWLKSYENVKEQLLKKFIYQLITQSDVQNLIRKKIDVVIEVNEIKDILENPVWRVKQSTRLTQQQRRIEDNWTYLAEEMDLEKILEYGLASNVITLRESLKIKDRPARRQQAYAFLAFLRKRISKSMIEKLINDLKIIGQTNIADRLTEDIVCIDCLRDTYKDPDNYEKILDELVSSMMLHIVEKCDDKNIPYHIRNILTPECGKSRRNRAHLFMQYILINNEALRSFENVLATTNYIVIMKHTCDGCKQIKSIDAKHVATSPLQATISVCCSFTIGMETDTIQLITTHTAVASKKKKHAKRKDRYSFGSKRHYFTASEPDLRFGNQQVETANEELSVNSQADVVINPTNHQNIKAGQNRLFIAAIDIGTTYSGYAYSARYDVEKDPSNIVCPQWRGDEGLYYKTATAIVFDEHGKFSKFGFEAETFYHETMEDQDDILAYYFFNDFKMLLYEKKNHLNKDIDIKDITGKEMKAIKVFSASIRYLKEHLLDALHKSFVRDSNISNTDIHWVLTVPAIWEMKAKQFMRDAAEMAGILADQLSLALEPEAASLYCRKVPTSIKESELKTITLLGSGKSYVVLDQGGGTLDVTGHQIEEDNFLKEIFPPNGGSWGGNNVNYEFEKYLEELFTIEVVHKVKREDPVAYFETVKQFERKKKSFKPKSDADVIFNVSQAFTDVYKKIHKSDLPSEIRIKHGKIRISALRFEEFFDQSIMSITSHLVEVFQSPKLQNVDIILAVGGFSESEIIIDSIRELFPNMQIVVPRDPGLAVLKGAVLFGLEPLSVKSRISRYTYGIRIEKEISTEEDERYRTLRKNRQSIKFATDVFEKLVEIGEEIKVGEWQPATEYDPISKDDQEVKIEFYATEDKDPVHVTDPGCMKLGTLNVDLKERTSSNGALKLEINAGGTEIKAVITDENTGKKFKAKFCLP</sequence>
<dbReference type="CDD" id="cd10229">
    <property type="entry name" value="ASKHA_NBD_HSP70_HSPA12"/>
    <property type="match status" value="1"/>
</dbReference>
<dbReference type="Gene3D" id="1.10.533.10">
    <property type="entry name" value="Death Domain, Fas"/>
    <property type="match status" value="3"/>
</dbReference>
<dbReference type="OrthoDB" id="6108644at2759"/>
<dbReference type="CDD" id="cd01671">
    <property type="entry name" value="CARD"/>
    <property type="match status" value="3"/>
</dbReference>
<evidence type="ECO:0000313" key="5">
    <source>
        <dbReference type="Proteomes" id="UP000596742"/>
    </source>
</evidence>
<dbReference type="PANTHER" id="PTHR14187">
    <property type="entry name" value="ALPHA KINASE/ELONGATION FACTOR 2 KINASE"/>
    <property type="match status" value="1"/>
</dbReference>
<comment type="similarity">
    <text evidence="1">Belongs to the heat shock protein 70 family.</text>
</comment>
<dbReference type="Pfam" id="PF00012">
    <property type="entry name" value="HSP70"/>
    <property type="match status" value="1"/>
</dbReference>
<keyword evidence="5" id="KW-1185">Reference proteome</keyword>
<gene>
    <name evidence="4" type="ORF">MGAL_10B027233</name>
</gene>
<dbReference type="InterPro" id="IPR011029">
    <property type="entry name" value="DEATH-like_dom_sf"/>
</dbReference>
<evidence type="ECO:0000256" key="1">
    <source>
        <dbReference type="ARBA" id="ARBA00007381"/>
    </source>
</evidence>
<dbReference type="PANTHER" id="PTHR14187:SF5">
    <property type="entry name" value="HEAT SHOCK 70 KDA PROTEIN 12A"/>
    <property type="match status" value="1"/>
</dbReference>
<proteinExistence type="inferred from homology"/>
<dbReference type="EMBL" id="UYJE01005486">
    <property type="protein sequence ID" value="VDI37746.1"/>
    <property type="molecule type" value="Genomic_DNA"/>
</dbReference>
<dbReference type="AlphaFoldDB" id="A0A8B6EP07"/>
<organism evidence="4 5">
    <name type="scientific">Mytilus galloprovincialis</name>
    <name type="common">Mediterranean mussel</name>
    <dbReference type="NCBI Taxonomy" id="29158"/>
    <lineage>
        <taxon>Eukaryota</taxon>
        <taxon>Metazoa</taxon>
        <taxon>Spiralia</taxon>
        <taxon>Lophotrochozoa</taxon>
        <taxon>Mollusca</taxon>
        <taxon>Bivalvia</taxon>
        <taxon>Autobranchia</taxon>
        <taxon>Pteriomorphia</taxon>
        <taxon>Mytilida</taxon>
        <taxon>Mytiloidea</taxon>
        <taxon>Mytilidae</taxon>
        <taxon>Mytilinae</taxon>
        <taxon>Mytilus</taxon>
    </lineage>
</organism>
<evidence type="ECO:0000313" key="4">
    <source>
        <dbReference type="EMBL" id="VDI37746.1"/>
    </source>
</evidence>
<dbReference type="InterPro" id="IPR013126">
    <property type="entry name" value="Hsp_70_fam"/>
</dbReference>
<accession>A0A8B6EP07</accession>
<comment type="caution">
    <text evidence="4">The sequence shown here is derived from an EMBL/GenBank/DDBJ whole genome shotgun (WGS) entry which is preliminary data.</text>
</comment>
<keyword evidence="3" id="KW-0067">ATP-binding</keyword>
<dbReference type="Proteomes" id="UP000596742">
    <property type="component" value="Unassembled WGS sequence"/>
</dbReference>